<evidence type="ECO:0000256" key="6">
    <source>
        <dbReference type="ARBA" id="ARBA00023136"/>
    </source>
</evidence>
<accession>A0ABS9KXQ5</accession>
<feature type="transmembrane region" description="Helical" evidence="7">
    <location>
        <begin position="43"/>
        <end position="67"/>
    </location>
</feature>
<evidence type="ECO:0000256" key="5">
    <source>
        <dbReference type="ARBA" id="ARBA00022989"/>
    </source>
</evidence>
<keyword evidence="9" id="KW-0378">Hydrolase</keyword>
<dbReference type="GO" id="GO:0006508">
    <property type="term" value="P:proteolysis"/>
    <property type="evidence" value="ECO:0007669"/>
    <property type="project" value="UniProtKB-KW"/>
</dbReference>
<keyword evidence="5 7" id="KW-1133">Transmembrane helix</keyword>
<keyword evidence="9" id="KW-0645">Protease</keyword>
<feature type="transmembrane region" description="Helical" evidence="7">
    <location>
        <begin position="117"/>
        <end position="136"/>
    </location>
</feature>
<name>A0ABS9KXQ5_9BACT</name>
<dbReference type="GO" id="GO:0008233">
    <property type="term" value="F:peptidase activity"/>
    <property type="evidence" value="ECO:0007669"/>
    <property type="project" value="UniProtKB-KW"/>
</dbReference>
<feature type="transmembrane region" description="Helical" evidence="7">
    <location>
        <begin position="6"/>
        <end position="22"/>
    </location>
</feature>
<reference evidence="9" key="1">
    <citation type="submission" date="2022-01" db="EMBL/GenBank/DDBJ databases">
        <authorList>
            <person name="Jo J.-H."/>
            <person name="Im W.-T."/>
        </authorList>
    </citation>
    <scope>NUCLEOTIDE SEQUENCE</scope>
    <source>
        <strain evidence="9">NA20</strain>
    </source>
</reference>
<evidence type="ECO:0000256" key="3">
    <source>
        <dbReference type="ARBA" id="ARBA00022519"/>
    </source>
</evidence>
<dbReference type="Proteomes" id="UP001165367">
    <property type="component" value="Unassembled WGS sequence"/>
</dbReference>
<dbReference type="InterPro" id="IPR022764">
    <property type="entry name" value="Peptidase_S54_rhomboid_dom"/>
</dbReference>
<evidence type="ECO:0000313" key="10">
    <source>
        <dbReference type="Proteomes" id="UP001165367"/>
    </source>
</evidence>
<gene>
    <name evidence="9" type="ORF">LZZ85_22525</name>
</gene>
<keyword evidence="2" id="KW-1003">Cell membrane</keyword>
<feature type="transmembrane region" description="Helical" evidence="7">
    <location>
        <begin position="177"/>
        <end position="197"/>
    </location>
</feature>
<dbReference type="Gene3D" id="1.20.1540.10">
    <property type="entry name" value="Rhomboid-like"/>
    <property type="match status" value="1"/>
</dbReference>
<proteinExistence type="predicted"/>
<dbReference type="SUPFAM" id="SSF144091">
    <property type="entry name" value="Rhomboid-like"/>
    <property type="match status" value="1"/>
</dbReference>
<comment type="subcellular location">
    <subcellularLocation>
        <location evidence="1">Membrane</location>
        <topology evidence="1">Multi-pass membrane protein</topology>
    </subcellularLocation>
</comment>
<evidence type="ECO:0000256" key="7">
    <source>
        <dbReference type="SAM" id="Phobius"/>
    </source>
</evidence>
<evidence type="ECO:0000256" key="4">
    <source>
        <dbReference type="ARBA" id="ARBA00022692"/>
    </source>
</evidence>
<comment type="caution">
    <text evidence="9">The sequence shown here is derived from an EMBL/GenBank/DDBJ whole genome shotgun (WGS) entry which is preliminary data.</text>
</comment>
<evidence type="ECO:0000259" key="8">
    <source>
        <dbReference type="Pfam" id="PF01694"/>
    </source>
</evidence>
<sequence>MQFTLTLIIVIVTCIVSITAFNNQKIIEDLIFYPPAVTRRKQWYRFFSCGLIHADWTHLIFNMLALYMFGGAVESQFVAIFGNSGKAIYLLMYVLALGVCLIPTFVKHKDDYHYRSLGASGAVSAVIFAGLLLAPYSEVGLIFIPFVRIPGFVFAPLYILISIAMERRGRDNINHSAHIFGALFGLAFVIIVGKLVADFDAIAYCIRGIEYYFNK</sequence>
<evidence type="ECO:0000313" key="9">
    <source>
        <dbReference type="EMBL" id="MCG2617088.1"/>
    </source>
</evidence>
<dbReference type="InterPro" id="IPR035952">
    <property type="entry name" value="Rhomboid-like_sf"/>
</dbReference>
<dbReference type="PANTHER" id="PTHR43066:SF26">
    <property type="entry name" value="RHOMBOID PROTEASE GLPG"/>
    <property type="match status" value="1"/>
</dbReference>
<protein>
    <submittedName>
        <fullName evidence="9">Rhomboid family intramembrane serine protease</fullName>
    </submittedName>
</protein>
<dbReference type="EMBL" id="JAKLTR010000017">
    <property type="protein sequence ID" value="MCG2617088.1"/>
    <property type="molecule type" value="Genomic_DNA"/>
</dbReference>
<keyword evidence="6 7" id="KW-0472">Membrane</keyword>
<feature type="transmembrane region" description="Helical" evidence="7">
    <location>
        <begin position="87"/>
        <end position="105"/>
    </location>
</feature>
<evidence type="ECO:0000256" key="1">
    <source>
        <dbReference type="ARBA" id="ARBA00004141"/>
    </source>
</evidence>
<dbReference type="PANTHER" id="PTHR43066">
    <property type="entry name" value="RHOMBOID-RELATED PROTEIN"/>
    <property type="match status" value="1"/>
</dbReference>
<organism evidence="9 10">
    <name type="scientific">Terrimonas ginsenosidimutans</name>
    <dbReference type="NCBI Taxonomy" id="2908004"/>
    <lineage>
        <taxon>Bacteria</taxon>
        <taxon>Pseudomonadati</taxon>
        <taxon>Bacteroidota</taxon>
        <taxon>Chitinophagia</taxon>
        <taxon>Chitinophagales</taxon>
        <taxon>Chitinophagaceae</taxon>
        <taxon>Terrimonas</taxon>
    </lineage>
</organism>
<dbReference type="RefSeq" id="WP_237875625.1">
    <property type="nucleotide sequence ID" value="NZ_JAKLTR010000017.1"/>
</dbReference>
<dbReference type="Pfam" id="PF01694">
    <property type="entry name" value="Rhomboid"/>
    <property type="match status" value="1"/>
</dbReference>
<evidence type="ECO:0000256" key="2">
    <source>
        <dbReference type="ARBA" id="ARBA00022475"/>
    </source>
</evidence>
<feature type="domain" description="Peptidase S54 rhomboid" evidence="8">
    <location>
        <begin position="41"/>
        <end position="193"/>
    </location>
</feature>
<keyword evidence="3" id="KW-0997">Cell inner membrane</keyword>
<feature type="transmembrane region" description="Helical" evidence="7">
    <location>
        <begin position="142"/>
        <end position="165"/>
    </location>
</feature>
<keyword evidence="10" id="KW-1185">Reference proteome</keyword>
<keyword evidence="4 7" id="KW-0812">Transmembrane</keyword>